<feature type="domain" description="Bacterial repeat" evidence="4">
    <location>
        <begin position="62"/>
        <end position="133"/>
    </location>
</feature>
<dbReference type="InterPro" id="IPR025883">
    <property type="entry name" value="Cadherin-like_domain"/>
</dbReference>
<dbReference type="STRING" id="927665.HMPREF1535_01256"/>
<dbReference type="AlphaFoldDB" id="A0A0F5JJB5"/>
<evidence type="ECO:0008006" key="7">
    <source>
        <dbReference type="Google" id="ProtNLM"/>
    </source>
</evidence>
<dbReference type="RefSeq" id="WP_046145595.1">
    <property type="nucleotide sequence ID" value="NZ_KQ033912.1"/>
</dbReference>
<feature type="region of interest" description="Disordered" evidence="1">
    <location>
        <begin position="510"/>
        <end position="539"/>
    </location>
</feature>
<evidence type="ECO:0000256" key="2">
    <source>
        <dbReference type="SAM" id="SignalP"/>
    </source>
</evidence>
<gene>
    <name evidence="5" type="ORF">HMPREF1535_01256</name>
</gene>
<feature type="domain" description="Cadherin-like beta-sandwich-like" evidence="3">
    <location>
        <begin position="349"/>
        <end position="421"/>
    </location>
</feature>
<feature type="domain" description="Bacterial repeat" evidence="4">
    <location>
        <begin position="230"/>
        <end position="321"/>
    </location>
</feature>
<accession>A0A0F5JJB5</accession>
<dbReference type="Pfam" id="PF18998">
    <property type="entry name" value="Flg_new_2"/>
    <property type="match status" value="4"/>
</dbReference>
<dbReference type="InterPro" id="IPR044060">
    <property type="entry name" value="Bacterial_rp_domain"/>
</dbReference>
<dbReference type="EMBL" id="AQHV01000008">
    <property type="protein sequence ID" value="KKB57809.1"/>
    <property type="molecule type" value="Genomic_DNA"/>
</dbReference>
<protein>
    <recommendedName>
        <fullName evidence="7">Cadherin-like beta sandwich domain-containing protein</fullName>
    </recommendedName>
</protein>
<dbReference type="HOGENOM" id="CLU_350170_0_0_10"/>
<dbReference type="Proteomes" id="UP000033047">
    <property type="component" value="Unassembled WGS sequence"/>
</dbReference>
<evidence type="ECO:0000259" key="4">
    <source>
        <dbReference type="Pfam" id="PF18998"/>
    </source>
</evidence>
<name>A0A0F5JJB5_9BACT</name>
<reference evidence="5 6" key="1">
    <citation type="submission" date="2013-04" db="EMBL/GenBank/DDBJ databases">
        <title>The Genome Sequence of Parabacteroides goldsteinii DSM 19448.</title>
        <authorList>
            <consortium name="The Broad Institute Genomics Platform"/>
            <person name="Earl A."/>
            <person name="Ward D."/>
            <person name="Feldgarden M."/>
            <person name="Gevers D."/>
            <person name="Martens E."/>
            <person name="Sakamoto M."/>
            <person name="Benno Y."/>
            <person name="Song Y."/>
            <person name="Liu C."/>
            <person name="Lee J."/>
            <person name="Bolanos M."/>
            <person name="Vaisanen M.L."/>
            <person name="Finegold S.M."/>
            <person name="Walker B."/>
            <person name="Young S."/>
            <person name="Zeng Q."/>
            <person name="Gargeya S."/>
            <person name="Fitzgerald M."/>
            <person name="Haas B."/>
            <person name="Abouelleil A."/>
            <person name="Allen A.W."/>
            <person name="Alvarado L."/>
            <person name="Arachchi H.M."/>
            <person name="Berlin A.M."/>
            <person name="Chapman S.B."/>
            <person name="Gainer-Dewar J."/>
            <person name="Goldberg J."/>
            <person name="Griggs A."/>
            <person name="Gujja S."/>
            <person name="Hansen M."/>
            <person name="Howarth C."/>
            <person name="Imamovic A."/>
            <person name="Ireland A."/>
            <person name="Larimer J."/>
            <person name="McCowan C."/>
            <person name="Murphy C."/>
            <person name="Pearson M."/>
            <person name="Poon T.W."/>
            <person name="Priest M."/>
            <person name="Roberts A."/>
            <person name="Saif S."/>
            <person name="Shea T."/>
            <person name="Sisk P."/>
            <person name="Sykes S."/>
            <person name="Wortman J."/>
            <person name="Nusbaum C."/>
            <person name="Birren B."/>
        </authorList>
    </citation>
    <scope>NUCLEOTIDE SEQUENCE [LARGE SCALE GENOMIC DNA]</scope>
    <source>
        <strain evidence="5 6">DSM 19448</strain>
    </source>
</reference>
<proteinExistence type="predicted"/>
<feature type="domain" description="Bacterial repeat" evidence="4">
    <location>
        <begin position="152"/>
        <end position="227"/>
    </location>
</feature>
<evidence type="ECO:0000259" key="3">
    <source>
        <dbReference type="Pfam" id="PF12733"/>
    </source>
</evidence>
<organism evidence="5 6">
    <name type="scientific">Parabacteroides goldsteinii DSM 19448 = WAL 12034</name>
    <dbReference type="NCBI Taxonomy" id="927665"/>
    <lineage>
        <taxon>Bacteria</taxon>
        <taxon>Pseudomonadati</taxon>
        <taxon>Bacteroidota</taxon>
        <taxon>Bacteroidia</taxon>
        <taxon>Bacteroidales</taxon>
        <taxon>Tannerellaceae</taxon>
        <taxon>Parabacteroides</taxon>
    </lineage>
</organism>
<comment type="caution">
    <text evidence="5">The sequence shown here is derived from an EMBL/GenBank/DDBJ whole genome shotgun (WGS) entry which is preliminary data.</text>
</comment>
<feature type="domain" description="Bacterial repeat" evidence="4">
    <location>
        <begin position="440"/>
        <end position="513"/>
    </location>
</feature>
<evidence type="ECO:0000256" key="1">
    <source>
        <dbReference type="SAM" id="MobiDB-lite"/>
    </source>
</evidence>
<dbReference type="Pfam" id="PF12733">
    <property type="entry name" value="Cadherin-like"/>
    <property type="match status" value="1"/>
</dbReference>
<feature type="chain" id="PRO_5002490454" description="Cadherin-like beta sandwich domain-containing protein" evidence="2">
    <location>
        <begin position="23"/>
        <end position="868"/>
    </location>
</feature>
<evidence type="ECO:0000313" key="5">
    <source>
        <dbReference type="EMBL" id="KKB57809.1"/>
    </source>
</evidence>
<sequence>MKRYISLWLVCLLAVFSLTARAQEGTGTKAQPNFPALPFTLTFAAPAEGSASFSISADDKTLTAPTTLYSGTKVTITTVPAAGYRMVFGYPKAYRTDTPATTIEVTTVTGSDNTYTFTMPDYPATVEAKYEKIPYAVSFAAPANGSLALDTAGTSLTSGTELVPGTIVTLTTTPATGYRLAFGYPKAYRTDASATMVVVTPVAGRDNAYSFTVPEYPVTVEAVYEKIPYAVTFSAPANGTLALDTAGTSLTSGTKLISGTEVTLKVAPATGYRVVFGSLKVYCTNEAAKNLQLDPVSGESGEYTFTMPGEPVTVDVEFEAKPAQLSSDTRLRSLQYKVGTDNSGTFIPVPDFTAARKEYTVTLPSATADNAQITLSGTPADVGATLPSDAVTVTLSDGSGTATLTVTAEDRSTTETYKVKFQKAEAQKYIVTIETVVGGTITVTDATGKVINSGDVVADGAELTLTNTAVPGYSILKYTVKTTVNNTSDYTDVTNPVRFTVASDVTISAGFTPPTDPIQPENIGTPAVSKEKEEETSPTDAPVVIIPDAGSLPSDTELSQLRLVKDDVPESKENDVKSKAEAAASQANIDIDANNMILMEVTLVKVTTIFDNSSGKSETTVTPVQPTDKVKVRIPYPENVDKSKHDFTIIHLKSDGSTDVYSTAKGNLTLADEYMEITVTGFSPFAVAYVAKSSPDPGPGPEPDPVYYTVTLPAVEGAMTDPAPGNYEVESWDHFRFYLTLDKDYDQSVPVVTIRRGETVGRDETITPRISDGAYIIDYVRAPVTISIAGIQKNTDVANATITTGLKIRTEPSALCLEIDRPEEVRILTLGGATLATFKAQPGLNRRSLAPGLYIVQTARMVCKVIVW</sequence>
<dbReference type="PATRIC" id="fig|927665.4.peg.1282"/>
<evidence type="ECO:0000313" key="6">
    <source>
        <dbReference type="Proteomes" id="UP000033047"/>
    </source>
</evidence>
<feature type="signal peptide" evidence="2">
    <location>
        <begin position="1"/>
        <end position="22"/>
    </location>
</feature>
<keyword evidence="2" id="KW-0732">Signal</keyword>